<protein>
    <submittedName>
        <fullName evidence="1">Uncharacterized protein</fullName>
    </submittedName>
</protein>
<reference evidence="1" key="1">
    <citation type="submission" date="2012-04" db="EMBL/GenBank/DDBJ databases">
        <title>The Genome Sequence of Loa loa.</title>
        <authorList>
            <consortium name="The Broad Institute Genome Sequencing Platform"/>
            <consortium name="Broad Institute Genome Sequencing Center for Infectious Disease"/>
            <person name="Nutman T.B."/>
            <person name="Fink D.L."/>
            <person name="Russ C."/>
            <person name="Young S."/>
            <person name="Zeng Q."/>
            <person name="Gargeya S."/>
            <person name="Alvarado L."/>
            <person name="Berlin A."/>
            <person name="Chapman S.B."/>
            <person name="Chen Z."/>
            <person name="Freedman E."/>
            <person name="Gellesch M."/>
            <person name="Goldberg J."/>
            <person name="Griggs A."/>
            <person name="Gujja S."/>
            <person name="Heilman E.R."/>
            <person name="Heiman D."/>
            <person name="Howarth C."/>
            <person name="Mehta T."/>
            <person name="Neiman D."/>
            <person name="Pearson M."/>
            <person name="Roberts A."/>
            <person name="Saif S."/>
            <person name="Shea T."/>
            <person name="Shenoy N."/>
            <person name="Sisk P."/>
            <person name="Stolte C."/>
            <person name="Sykes S."/>
            <person name="White J."/>
            <person name="Yandava C."/>
            <person name="Haas B."/>
            <person name="Henn M.R."/>
            <person name="Nusbaum C."/>
            <person name="Birren B."/>
        </authorList>
    </citation>
    <scope>NUCLEOTIDE SEQUENCE [LARGE SCALE GENOMIC DNA]</scope>
</reference>
<evidence type="ECO:0000313" key="1">
    <source>
        <dbReference type="EMBL" id="EFO26791.1"/>
    </source>
</evidence>
<dbReference type="AlphaFoldDB" id="A0A1S0U864"/>
<accession>A0A1S0U864</accession>
<dbReference type="KEGG" id="loa:LOAG_01693"/>
<organism evidence="1">
    <name type="scientific">Loa loa</name>
    <name type="common">Eye worm</name>
    <name type="synonym">Filaria loa</name>
    <dbReference type="NCBI Taxonomy" id="7209"/>
    <lineage>
        <taxon>Eukaryota</taxon>
        <taxon>Metazoa</taxon>
        <taxon>Ecdysozoa</taxon>
        <taxon>Nematoda</taxon>
        <taxon>Chromadorea</taxon>
        <taxon>Rhabditida</taxon>
        <taxon>Spirurina</taxon>
        <taxon>Spiruromorpha</taxon>
        <taxon>Filarioidea</taxon>
        <taxon>Onchocercidae</taxon>
        <taxon>Loa</taxon>
    </lineage>
</organism>
<name>A0A1S0U864_LOALO</name>
<sequence length="55" mass="5807">MSCICDPLCKAADKANNLPDSTRILEKNLGSSCGSQNSIFLGTNNKVVSSIGWFG</sequence>
<dbReference type="InParanoid" id="A0A1S0U864"/>
<dbReference type="EMBL" id="JH712079">
    <property type="protein sequence ID" value="EFO26791.1"/>
    <property type="molecule type" value="Genomic_DNA"/>
</dbReference>
<dbReference type="RefSeq" id="XP_003137279.1">
    <property type="nucleotide sequence ID" value="XM_003137231.1"/>
</dbReference>
<proteinExistence type="predicted"/>
<gene>
    <name evidence="1" type="ORF">LOAG_01693</name>
</gene>
<dbReference type="GeneID" id="9939069"/>
<dbReference type="CTD" id="9939069"/>